<reference evidence="1 2" key="1">
    <citation type="journal article" date="2023" name="Insect Mol. Biol.">
        <title>Genome sequencing provides insights into the evolution of gene families encoding plant cell wall-degrading enzymes in longhorned beetles.</title>
        <authorList>
            <person name="Shin N.R."/>
            <person name="Okamura Y."/>
            <person name="Kirsch R."/>
            <person name="Pauchet Y."/>
        </authorList>
    </citation>
    <scope>NUCLEOTIDE SEQUENCE [LARGE SCALE GENOMIC DNA]</scope>
    <source>
        <strain evidence="1">EAD_L_NR</strain>
    </source>
</reference>
<proteinExistence type="predicted"/>
<organism evidence="1 2">
    <name type="scientific">Exocentrus adspersus</name>
    <dbReference type="NCBI Taxonomy" id="1586481"/>
    <lineage>
        <taxon>Eukaryota</taxon>
        <taxon>Metazoa</taxon>
        <taxon>Ecdysozoa</taxon>
        <taxon>Arthropoda</taxon>
        <taxon>Hexapoda</taxon>
        <taxon>Insecta</taxon>
        <taxon>Pterygota</taxon>
        <taxon>Neoptera</taxon>
        <taxon>Endopterygota</taxon>
        <taxon>Coleoptera</taxon>
        <taxon>Polyphaga</taxon>
        <taxon>Cucujiformia</taxon>
        <taxon>Chrysomeloidea</taxon>
        <taxon>Cerambycidae</taxon>
        <taxon>Lamiinae</taxon>
        <taxon>Acanthocinini</taxon>
        <taxon>Exocentrus</taxon>
    </lineage>
</organism>
<sequence length="106" mass="12120">MQLVVPCRGWSSARSYCSKRQVIVRLLECVKFTVLLAPPLEKRVAISDLCQHCQLLIHKTLGKVLSFIVGLYAGIYISQNYDIPRVDDPSALYEKIKDFANKHRKD</sequence>
<dbReference type="EMBL" id="JANEYG010000026">
    <property type="protein sequence ID" value="KAJ8918432.1"/>
    <property type="molecule type" value="Genomic_DNA"/>
</dbReference>
<protein>
    <submittedName>
        <fullName evidence="1">Uncharacterized protein</fullName>
    </submittedName>
</protein>
<dbReference type="InterPro" id="IPR027854">
    <property type="entry name" value="STMP1"/>
</dbReference>
<dbReference type="Proteomes" id="UP001159042">
    <property type="component" value="Unassembled WGS sequence"/>
</dbReference>
<gene>
    <name evidence="1" type="ORF">NQ315_008129</name>
</gene>
<dbReference type="AlphaFoldDB" id="A0AAV8VWJ2"/>
<dbReference type="Pfam" id="PF15054">
    <property type="entry name" value="DUF4535"/>
    <property type="match status" value="1"/>
</dbReference>
<name>A0AAV8VWJ2_9CUCU</name>
<comment type="caution">
    <text evidence="1">The sequence shown here is derived from an EMBL/GenBank/DDBJ whole genome shotgun (WGS) entry which is preliminary data.</text>
</comment>
<keyword evidence="2" id="KW-1185">Reference proteome</keyword>
<evidence type="ECO:0000313" key="2">
    <source>
        <dbReference type="Proteomes" id="UP001159042"/>
    </source>
</evidence>
<accession>A0AAV8VWJ2</accession>
<evidence type="ECO:0000313" key="1">
    <source>
        <dbReference type="EMBL" id="KAJ8918432.1"/>
    </source>
</evidence>